<sequence length="500" mass="55067">MLCPSAECQPARHPPSPAVLLSLTLLLPWAAGSTLNCHMTCVCASNIVSCSRTNLTVVPVGLPQYTAVLDLSYNSITRLRAEWTTVKLAKLHSLLLSHNGLTFISTEAFLYVRQLRHLDLSSNALRQLDEYIFEPLEQLEVLLLYNNHISQIDRSAFSGLVSLQKLYLSQNQVARFPLELVKEKTRLEQLILLDVSSNRIKVLPIQELQALPAWIKNGLFFHNNSLPCSCELYSLVAQWHLRHLSSAVDYKDDHTCSLPGLQKATVNIFDLNRDYLNCSSMKAADQEAYLGQTLVLNCDTRQRDMAKAWMRPGNMPVPPDGNESVVVLKDGNLQISPVVLEDSGIYACFATGQVLNETIYVSVRVHNFTLAGGHDSMNTAYTTLVGCLASVVLVLVYLYLTPCRCFCCPGCCRAKAHREDSVHSSALSSTPSHGEPSGRAGLARHVAFIDPKELQGQNGKVSPGAAGEQCEPEDRRDGNRRKTSDAESVSSVCSDTPIVV</sequence>
<feature type="signal peptide" evidence="7">
    <location>
        <begin position="1"/>
        <end position="32"/>
    </location>
</feature>
<evidence type="ECO:0000313" key="9">
    <source>
        <dbReference type="Ensembl" id="ENSPKIP00000016757.1"/>
    </source>
</evidence>
<dbReference type="Gene3D" id="2.60.40.10">
    <property type="entry name" value="Immunoglobulins"/>
    <property type="match status" value="1"/>
</dbReference>
<dbReference type="InterPro" id="IPR013783">
    <property type="entry name" value="Ig-like_fold"/>
</dbReference>
<reference evidence="9" key="2">
    <citation type="submission" date="2025-09" db="UniProtKB">
        <authorList>
            <consortium name="Ensembl"/>
        </authorList>
    </citation>
    <scope>IDENTIFICATION</scope>
</reference>
<protein>
    <submittedName>
        <fullName evidence="9">Adhesion molecule with Ig like domain 1</fullName>
    </submittedName>
</protein>
<dbReference type="SUPFAM" id="SSF52058">
    <property type="entry name" value="L domain-like"/>
    <property type="match status" value="1"/>
</dbReference>
<keyword evidence="1" id="KW-0433">Leucine-rich repeat</keyword>
<dbReference type="InterPro" id="IPR032675">
    <property type="entry name" value="LRR_dom_sf"/>
</dbReference>
<dbReference type="PANTHER" id="PTHR45842:SF22">
    <property type="entry name" value="INSULIN-LIKE GROWTH FACTOR-BINDING PROTEIN COMPLEX ACID LABILE SUBUNIT ISOFORM X1"/>
    <property type="match status" value="1"/>
</dbReference>
<dbReference type="InterPro" id="IPR036179">
    <property type="entry name" value="Ig-like_dom_sf"/>
</dbReference>
<dbReference type="GeneTree" id="ENSGT00950000183146"/>
<dbReference type="InterPro" id="IPR003591">
    <property type="entry name" value="Leu-rich_rpt_typical-subtyp"/>
</dbReference>
<dbReference type="SMART" id="SM00409">
    <property type="entry name" value="IG"/>
    <property type="match status" value="1"/>
</dbReference>
<dbReference type="Gene3D" id="3.80.10.10">
    <property type="entry name" value="Ribonuclease Inhibitor"/>
    <property type="match status" value="1"/>
</dbReference>
<keyword evidence="2 7" id="KW-0732">Signal</keyword>
<feature type="domain" description="Ig-like" evidence="8">
    <location>
        <begin position="259"/>
        <end position="362"/>
    </location>
</feature>
<dbReference type="OrthoDB" id="676979at2759"/>
<dbReference type="SMART" id="SM00408">
    <property type="entry name" value="IGc2"/>
    <property type="match status" value="1"/>
</dbReference>
<evidence type="ECO:0000313" key="10">
    <source>
        <dbReference type="Proteomes" id="UP000261540"/>
    </source>
</evidence>
<dbReference type="Ensembl" id="ENSPKIT00000041257.1">
    <property type="protein sequence ID" value="ENSPKIP00000016757.1"/>
    <property type="gene ID" value="ENSPKIG00000002950.1"/>
</dbReference>
<evidence type="ECO:0000256" key="7">
    <source>
        <dbReference type="SAM" id="SignalP"/>
    </source>
</evidence>
<evidence type="ECO:0000256" key="5">
    <source>
        <dbReference type="SAM" id="MobiDB-lite"/>
    </source>
</evidence>
<keyword evidence="3" id="KW-0677">Repeat</keyword>
<evidence type="ECO:0000256" key="2">
    <source>
        <dbReference type="ARBA" id="ARBA00022729"/>
    </source>
</evidence>
<feature type="region of interest" description="Disordered" evidence="5">
    <location>
        <begin position="453"/>
        <end position="500"/>
    </location>
</feature>
<evidence type="ECO:0000259" key="8">
    <source>
        <dbReference type="PROSITE" id="PS50835"/>
    </source>
</evidence>
<dbReference type="AlphaFoldDB" id="A0A3B3RDQ3"/>
<evidence type="ECO:0000256" key="4">
    <source>
        <dbReference type="ARBA" id="ARBA00023157"/>
    </source>
</evidence>
<dbReference type="PROSITE" id="PS51450">
    <property type="entry name" value="LRR"/>
    <property type="match status" value="3"/>
</dbReference>
<dbReference type="InterPro" id="IPR050467">
    <property type="entry name" value="LRFN"/>
</dbReference>
<dbReference type="InterPro" id="IPR003598">
    <property type="entry name" value="Ig_sub2"/>
</dbReference>
<evidence type="ECO:0000256" key="3">
    <source>
        <dbReference type="ARBA" id="ARBA00022737"/>
    </source>
</evidence>
<dbReference type="PANTHER" id="PTHR45842">
    <property type="entry name" value="SYNAPTIC ADHESION-LIKE MOLECULE SALM"/>
    <property type="match status" value="1"/>
</dbReference>
<keyword evidence="6" id="KW-1133">Transmembrane helix</keyword>
<dbReference type="InterPro" id="IPR007110">
    <property type="entry name" value="Ig-like_dom"/>
</dbReference>
<dbReference type="Proteomes" id="UP000261540">
    <property type="component" value="Unplaced"/>
</dbReference>
<keyword evidence="6" id="KW-0472">Membrane</keyword>
<dbReference type="STRING" id="1676925.ENSPKIP00000016757"/>
<keyword evidence="6" id="KW-0812">Transmembrane</keyword>
<dbReference type="GO" id="GO:0016020">
    <property type="term" value="C:membrane"/>
    <property type="evidence" value="ECO:0007669"/>
    <property type="project" value="UniProtKB-SubCell"/>
</dbReference>
<dbReference type="Pfam" id="PF13855">
    <property type="entry name" value="LRR_8"/>
    <property type="match status" value="1"/>
</dbReference>
<evidence type="ECO:0000256" key="1">
    <source>
        <dbReference type="ARBA" id="ARBA00022614"/>
    </source>
</evidence>
<accession>A0A3B3RDQ3</accession>
<feature type="chain" id="PRO_5017186843" evidence="7">
    <location>
        <begin position="33"/>
        <end position="500"/>
    </location>
</feature>
<keyword evidence="4" id="KW-1015">Disulfide bond</keyword>
<dbReference type="InterPro" id="IPR003599">
    <property type="entry name" value="Ig_sub"/>
</dbReference>
<organism evidence="9 10">
    <name type="scientific">Paramormyrops kingsleyae</name>
    <dbReference type="NCBI Taxonomy" id="1676925"/>
    <lineage>
        <taxon>Eukaryota</taxon>
        <taxon>Metazoa</taxon>
        <taxon>Chordata</taxon>
        <taxon>Craniata</taxon>
        <taxon>Vertebrata</taxon>
        <taxon>Euteleostomi</taxon>
        <taxon>Actinopterygii</taxon>
        <taxon>Neopterygii</taxon>
        <taxon>Teleostei</taxon>
        <taxon>Osteoglossocephala</taxon>
        <taxon>Osteoglossomorpha</taxon>
        <taxon>Osteoglossiformes</taxon>
        <taxon>Mormyridae</taxon>
        <taxon>Paramormyrops</taxon>
    </lineage>
</organism>
<name>A0A3B3RDQ3_9TELE</name>
<reference evidence="9" key="1">
    <citation type="submission" date="2025-08" db="UniProtKB">
        <authorList>
            <consortium name="Ensembl"/>
        </authorList>
    </citation>
    <scope>IDENTIFICATION</scope>
</reference>
<dbReference type="InterPro" id="IPR001611">
    <property type="entry name" value="Leu-rich_rpt"/>
</dbReference>
<feature type="transmembrane region" description="Helical" evidence="6">
    <location>
        <begin position="380"/>
        <end position="400"/>
    </location>
</feature>
<dbReference type="SUPFAM" id="SSF48726">
    <property type="entry name" value="Immunoglobulin"/>
    <property type="match status" value="1"/>
</dbReference>
<dbReference type="SMART" id="SM00369">
    <property type="entry name" value="LRR_TYP"/>
    <property type="match status" value="5"/>
</dbReference>
<evidence type="ECO:0000256" key="6">
    <source>
        <dbReference type="SAM" id="Phobius"/>
    </source>
</evidence>
<feature type="compositionally biased region" description="Basic and acidic residues" evidence="5">
    <location>
        <begin position="472"/>
        <end position="485"/>
    </location>
</feature>
<keyword evidence="10" id="KW-1185">Reference proteome</keyword>
<proteinExistence type="predicted"/>
<dbReference type="PROSITE" id="PS50835">
    <property type="entry name" value="IG_LIKE"/>
    <property type="match status" value="1"/>
</dbReference>